<proteinExistence type="predicted"/>
<comment type="cofactor">
    <cofactor evidence="11">
        <name>Ca(2+)</name>
        <dbReference type="ChEBI" id="CHEBI:29108"/>
    </cofactor>
    <text evidence="11">Binds 1 Ca(2+) ion per subunit.</text>
</comment>
<dbReference type="SUPFAM" id="SSF52743">
    <property type="entry name" value="Subtilisin-like"/>
    <property type="match status" value="1"/>
</dbReference>
<evidence type="ECO:0000256" key="5">
    <source>
        <dbReference type="ARBA" id="ARBA00022670"/>
    </source>
</evidence>
<feature type="active site" description="Charge relay system" evidence="11">
    <location>
        <position position="307"/>
    </location>
</feature>
<dbReference type="Pfam" id="PF09286">
    <property type="entry name" value="Pro-kuma_activ"/>
    <property type="match status" value="1"/>
</dbReference>
<evidence type="ECO:0000256" key="8">
    <source>
        <dbReference type="ARBA" id="ARBA00022825"/>
    </source>
</evidence>
<dbReference type="Proteomes" id="UP000815677">
    <property type="component" value="Unassembled WGS sequence"/>
</dbReference>
<evidence type="ECO:0000259" key="13">
    <source>
        <dbReference type="PROSITE" id="PS51695"/>
    </source>
</evidence>
<evidence type="ECO:0000256" key="7">
    <source>
        <dbReference type="ARBA" id="ARBA00022801"/>
    </source>
</evidence>
<evidence type="ECO:0000256" key="3">
    <source>
        <dbReference type="ARBA" id="ARBA00004239"/>
    </source>
</evidence>
<feature type="binding site" evidence="11">
    <location>
        <position position="568"/>
    </location>
    <ligand>
        <name>Ca(2+)</name>
        <dbReference type="ChEBI" id="CHEBI:29108"/>
    </ligand>
</feature>
<dbReference type="PROSITE" id="PS51695">
    <property type="entry name" value="SEDOLISIN"/>
    <property type="match status" value="1"/>
</dbReference>
<feature type="binding site" evidence="11">
    <location>
        <position position="543"/>
    </location>
    <ligand>
        <name>Ca(2+)</name>
        <dbReference type="ChEBI" id="CHEBI:29108"/>
    </ligand>
</feature>
<evidence type="ECO:0000256" key="10">
    <source>
        <dbReference type="ARBA" id="ARBA00023145"/>
    </source>
</evidence>
<keyword evidence="5 11" id="KW-0645">Protease</keyword>
<comment type="subcellular location">
    <subcellularLocation>
        <location evidence="3">Secreted</location>
        <location evidence="3">Extracellular space</location>
    </subcellularLocation>
</comment>
<comment type="catalytic activity">
    <reaction evidence="1">
        <text>Release of an N-terminal tripeptide from a polypeptide.</text>
        <dbReference type="EC" id="3.4.14.10"/>
    </reaction>
</comment>
<dbReference type="Gene3D" id="3.40.50.200">
    <property type="entry name" value="Peptidase S8/S53 domain"/>
    <property type="match status" value="1"/>
</dbReference>
<dbReference type="CDD" id="cd04056">
    <property type="entry name" value="Peptidases_S53"/>
    <property type="match status" value="1"/>
</dbReference>
<feature type="chain" id="PRO_5046027591" description="tripeptidyl-peptidase II" evidence="12">
    <location>
        <begin position="23"/>
        <end position="591"/>
    </location>
</feature>
<reference evidence="14" key="1">
    <citation type="submission" date="2014-09" db="EMBL/GenBank/DDBJ databases">
        <title>Genome sequence of the luminous mushroom Mycena chlorophos for searching fungal bioluminescence genes.</title>
        <authorList>
            <person name="Tanaka Y."/>
            <person name="Kasuga D."/>
            <person name="Oba Y."/>
            <person name="Hase S."/>
            <person name="Sato K."/>
            <person name="Oba Y."/>
            <person name="Sakakibara Y."/>
        </authorList>
    </citation>
    <scope>NUCLEOTIDE SEQUENCE</scope>
</reference>
<dbReference type="InterPro" id="IPR036852">
    <property type="entry name" value="Peptidase_S8/S53_dom_sf"/>
</dbReference>
<dbReference type="PROSITE" id="PS00138">
    <property type="entry name" value="SUBTILASE_SER"/>
    <property type="match status" value="1"/>
</dbReference>
<evidence type="ECO:0000256" key="11">
    <source>
        <dbReference type="PROSITE-ProRule" id="PRU01032"/>
    </source>
</evidence>
<dbReference type="SMART" id="SM00944">
    <property type="entry name" value="Pro-kuma_activ"/>
    <property type="match status" value="1"/>
</dbReference>
<dbReference type="PANTHER" id="PTHR14218">
    <property type="entry name" value="PROTEASE S8 TRIPEPTIDYL PEPTIDASE I CLN2"/>
    <property type="match status" value="1"/>
</dbReference>
<dbReference type="EMBL" id="DF848176">
    <property type="protein sequence ID" value="GAT53115.1"/>
    <property type="molecule type" value="Genomic_DNA"/>
</dbReference>
<dbReference type="SUPFAM" id="SSF54897">
    <property type="entry name" value="Protease propeptides/inhibitors"/>
    <property type="match status" value="1"/>
</dbReference>
<evidence type="ECO:0000256" key="2">
    <source>
        <dbReference type="ARBA" id="ARBA00002451"/>
    </source>
</evidence>
<dbReference type="InterPro" id="IPR023828">
    <property type="entry name" value="Peptidase_S8_Ser-AS"/>
</dbReference>
<evidence type="ECO:0000256" key="1">
    <source>
        <dbReference type="ARBA" id="ARBA00001910"/>
    </source>
</evidence>
<evidence type="ECO:0000256" key="9">
    <source>
        <dbReference type="ARBA" id="ARBA00022837"/>
    </source>
</evidence>
<feature type="active site" description="Charge relay system" evidence="11">
    <location>
        <position position="303"/>
    </location>
</feature>
<keyword evidence="15" id="KW-1185">Reference proteome</keyword>
<name>A0ABQ0LPW9_MYCCL</name>
<evidence type="ECO:0000313" key="14">
    <source>
        <dbReference type="EMBL" id="GAT53115.1"/>
    </source>
</evidence>
<feature type="domain" description="Peptidase S53" evidence="13">
    <location>
        <begin position="222"/>
        <end position="588"/>
    </location>
</feature>
<comment type="function">
    <text evidence="2">Secreted tripeptidyl-peptidase which degrades proteins at acidic pHs and is involved in virulence.</text>
</comment>
<dbReference type="InterPro" id="IPR050819">
    <property type="entry name" value="Tripeptidyl-peptidase_I"/>
</dbReference>
<dbReference type="CDD" id="cd11377">
    <property type="entry name" value="Pro-peptidase_S53"/>
    <property type="match status" value="1"/>
</dbReference>
<keyword evidence="9 11" id="KW-0106">Calcium</keyword>
<keyword evidence="8 11" id="KW-0720">Serine protease</keyword>
<feature type="binding site" evidence="11">
    <location>
        <position position="542"/>
    </location>
    <ligand>
        <name>Ca(2+)</name>
        <dbReference type="ChEBI" id="CHEBI:29108"/>
    </ligand>
</feature>
<keyword evidence="10" id="KW-0865">Zymogen</keyword>
<evidence type="ECO:0000256" key="12">
    <source>
        <dbReference type="SAM" id="SignalP"/>
    </source>
</evidence>
<feature type="active site" description="Charge relay system" evidence="11">
    <location>
        <position position="501"/>
    </location>
</feature>
<dbReference type="InterPro" id="IPR030400">
    <property type="entry name" value="Sedolisin_dom"/>
</dbReference>
<keyword evidence="12" id="KW-0732">Signal</keyword>
<protein>
    <recommendedName>
        <fullName evidence="4">tripeptidyl-peptidase II</fullName>
        <ecNumber evidence="4">3.4.14.10</ecNumber>
    </recommendedName>
</protein>
<keyword evidence="7 11" id="KW-0378">Hydrolase</keyword>
<evidence type="ECO:0000313" key="15">
    <source>
        <dbReference type="Proteomes" id="UP000815677"/>
    </source>
</evidence>
<dbReference type="EC" id="3.4.14.10" evidence="4"/>
<organism evidence="14 15">
    <name type="scientific">Mycena chlorophos</name>
    <name type="common">Agaric fungus</name>
    <name type="synonym">Agaricus chlorophos</name>
    <dbReference type="NCBI Taxonomy" id="658473"/>
    <lineage>
        <taxon>Eukaryota</taxon>
        <taxon>Fungi</taxon>
        <taxon>Dikarya</taxon>
        <taxon>Basidiomycota</taxon>
        <taxon>Agaricomycotina</taxon>
        <taxon>Agaricomycetes</taxon>
        <taxon>Agaricomycetidae</taxon>
        <taxon>Agaricales</taxon>
        <taxon>Marasmiineae</taxon>
        <taxon>Mycenaceae</taxon>
        <taxon>Mycena</taxon>
    </lineage>
</organism>
<dbReference type="Pfam" id="PF00082">
    <property type="entry name" value="Peptidase_S8"/>
    <property type="match status" value="1"/>
</dbReference>
<dbReference type="PANTHER" id="PTHR14218:SF15">
    <property type="entry name" value="TRIPEPTIDYL-PEPTIDASE 1"/>
    <property type="match status" value="1"/>
</dbReference>
<accession>A0ABQ0LPW9</accession>
<keyword evidence="6 11" id="KW-0479">Metal-binding</keyword>
<sequence length="591" mass="62433">MSFLRFLSLLSVAGVFSTAAAAGLVLHESRESAPAGFVNNGPAAGSHTLSLRVGLASNNISGLHDKILSISTPGSPEFRQWLSAEQVHAYIAPSNETVNAFNAFVSANSIQTTAASPFGEWVTISLSVDKANTLFGAQFTNYTHPRLPKPIMRTLSVSLPNELAGHVDVLHPTTAFSVPAPRMRTGSLSHTFPTQPPSQPWKHTTIRVPTNCNVSDANPSSAITPACLQALYNIPTKPAQATHPDNALMVTAYLDQWAVIDDLDTFMERFRPDYPAGAKQTLKVISVANGTNPQYPGADNGTEAQLDVEYAAGLATNVPIQFLTVGGDDYVADGVDTIAYLTSAAKPPTVVTTSYGVDESEVPSSIATKLCDGYGAVTARGISVLFASGDGGAGSDTWNDTGSCDVFTPNFPPSCPYVTTIGSTWGSKPEIATNFTGGGFSNYFPRPSWQDSAVETFLKTVPSDIVPLINTTGRGYPDLSLQGFNYLIYVSNTLIPISGTSASSPSTAALIALINDQLLSRGKPVLGFLNPFLYAHPSVANDVTVGRNSGYYCPAEGSKAFDAVAGWDPVTGLGTPDYERVLEAAVECSPW</sequence>
<evidence type="ECO:0000256" key="6">
    <source>
        <dbReference type="ARBA" id="ARBA00022723"/>
    </source>
</evidence>
<dbReference type="InterPro" id="IPR015366">
    <property type="entry name" value="S53_propep"/>
</dbReference>
<dbReference type="InterPro" id="IPR000209">
    <property type="entry name" value="Peptidase_S8/S53_dom"/>
</dbReference>
<evidence type="ECO:0000256" key="4">
    <source>
        <dbReference type="ARBA" id="ARBA00012462"/>
    </source>
</evidence>
<feature type="binding site" evidence="11">
    <location>
        <position position="566"/>
    </location>
    <ligand>
        <name>Ca(2+)</name>
        <dbReference type="ChEBI" id="CHEBI:29108"/>
    </ligand>
</feature>
<gene>
    <name evidence="14" type="ORF">MCHLO_10109</name>
</gene>
<feature type="signal peptide" evidence="12">
    <location>
        <begin position="1"/>
        <end position="22"/>
    </location>
</feature>